<comment type="caution">
    <text evidence="3">The sequence shown here is derived from an EMBL/GenBank/DDBJ whole genome shotgun (WGS) entry which is preliminary data.</text>
</comment>
<sequence length="331" mass="34983">MAESFKPYIVTAQAVDPIHVGTGGARLGRVDLSIVRDPVTRVPKIPGSSLAGVSRASAAMAKGKYPTCAGQGQPGRDGNKGHCGQPDCPICMVFGFARGEGGGFAGLAAFSDAQVFLFPVATREGPLWITSPEALRFIGVDLGNGCDETALYRENDGAQLNLGWLLLPVKTLDRWDKVRNALTAGNVPRFVEGKVGVVSDKLFTHIVNSNLEVRTSVSIDPETGAAEEGALFTYEALPRATILAWNVTCRNPAHFKVKESKESSVSAVDSCEKVMDVVCAAHPYLEHLGIGGMGTRGMGRLRVLHVQERSSREGETGAVPAARVNAGVANA</sequence>
<dbReference type="GO" id="GO:0051607">
    <property type="term" value="P:defense response to virus"/>
    <property type="evidence" value="ECO:0007669"/>
    <property type="project" value="UniProtKB-KW"/>
</dbReference>
<dbReference type="InterPro" id="IPR005537">
    <property type="entry name" value="RAMP_III_fam"/>
</dbReference>
<dbReference type="Proteomes" id="UP000295678">
    <property type="component" value="Unassembled WGS sequence"/>
</dbReference>
<organism evidence="3 4">
    <name type="scientific">Tepidamorphus gemmatus</name>
    <dbReference type="NCBI Taxonomy" id="747076"/>
    <lineage>
        <taxon>Bacteria</taxon>
        <taxon>Pseudomonadati</taxon>
        <taxon>Pseudomonadota</taxon>
        <taxon>Alphaproteobacteria</taxon>
        <taxon>Hyphomicrobiales</taxon>
        <taxon>Tepidamorphaceae</taxon>
        <taxon>Tepidamorphus</taxon>
    </lineage>
</organism>
<dbReference type="AlphaFoldDB" id="A0A4R3MBM2"/>
<feature type="domain" description="CRISPR type III-associated protein" evidence="2">
    <location>
        <begin position="12"/>
        <end position="302"/>
    </location>
</feature>
<accession>A0A4R3MBM2</accession>
<dbReference type="PANTHER" id="PTHR36700:SF1">
    <property type="entry name" value="CRISPR SYSTEM CMR SUBUNIT CMR4"/>
    <property type="match status" value="1"/>
</dbReference>
<evidence type="ECO:0000313" key="4">
    <source>
        <dbReference type="Proteomes" id="UP000295678"/>
    </source>
</evidence>
<dbReference type="NCBIfam" id="TIGR02580">
    <property type="entry name" value="cas_RAMP_Cmr4"/>
    <property type="match status" value="1"/>
</dbReference>
<evidence type="ECO:0000259" key="2">
    <source>
        <dbReference type="Pfam" id="PF03787"/>
    </source>
</evidence>
<dbReference type="RefSeq" id="WP_132806395.1">
    <property type="nucleotide sequence ID" value="NZ_SMAK01000005.1"/>
</dbReference>
<dbReference type="Pfam" id="PF03787">
    <property type="entry name" value="RAMPs"/>
    <property type="match status" value="1"/>
</dbReference>
<gene>
    <name evidence="3" type="ORF">EDC22_10529</name>
</gene>
<name>A0A4R3MBM2_9HYPH</name>
<keyword evidence="1" id="KW-0051">Antiviral defense</keyword>
<dbReference type="EMBL" id="SMAK01000005">
    <property type="protein sequence ID" value="TCT10532.1"/>
    <property type="molecule type" value="Genomic_DNA"/>
</dbReference>
<keyword evidence="4" id="KW-1185">Reference proteome</keyword>
<evidence type="ECO:0000313" key="3">
    <source>
        <dbReference type="EMBL" id="TCT10532.1"/>
    </source>
</evidence>
<reference evidence="3 4" key="1">
    <citation type="submission" date="2019-03" db="EMBL/GenBank/DDBJ databases">
        <title>Genomic Encyclopedia of Type Strains, Phase IV (KMG-IV): sequencing the most valuable type-strain genomes for metagenomic binning, comparative biology and taxonomic classification.</title>
        <authorList>
            <person name="Goeker M."/>
        </authorList>
    </citation>
    <scope>NUCLEOTIDE SEQUENCE [LARGE SCALE GENOMIC DNA]</scope>
    <source>
        <strain evidence="3 4">DSM 19345</strain>
    </source>
</reference>
<protein>
    <submittedName>
        <fullName evidence="3">CRISPR-associated protein Cmr4</fullName>
    </submittedName>
</protein>
<dbReference type="InterPro" id="IPR013410">
    <property type="entry name" value="CRISPR-assoc_RAMP_Cmr4"/>
</dbReference>
<dbReference type="PANTHER" id="PTHR36700">
    <property type="entry name" value="CRISPR SYSTEM CMR SUBUNIT CMR4"/>
    <property type="match status" value="1"/>
</dbReference>
<evidence type="ECO:0000256" key="1">
    <source>
        <dbReference type="ARBA" id="ARBA00023118"/>
    </source>
</evidence>
<proteinExistence type="predicted"/>
<dbReference type="OrthoDB" id="9789361at2"/>